<name>A0AAU9TT01_EUPED</name>
<dbReference type="EMBL" id="CAKOGL010000007">
    <property type="protein sequence ID" value="CAH2088941.1"/>
    <property type="molecule type" value="Genomic_DNA"/>
</dbReference>
<proteinExistence type="predicted"/>
<evidence type="ECO:0000313" key="1">
    <source>
        <dbReference type="EMBL" id="CAH2088941.1"/>
    </source>
</evidence>
<protein>
    <submittedName>
        <fullName evidence="1">Uncharacterized protein</fullName>
    </submittedName>
</protein>
<evidence type="ECO:0000313" key="2">
    <source>
        <dbReference type="Proteomes" id="UP001153954"/>
    </source>
</evidence>
<accession>A0AAU9TT01</accession>
<keyword evidence="2" id="KW-1185">Reference proteome</keyword>
<dbReference type="AlphaFoldDB" id="A0AAU9TT01"/>
<sequence>MSTTSTSNVLLLPKLKDGQDGFLTWKFRLNLLLEEKGIEIKIKPETKEELQADIKTRSLIAQCVCDKYIEIIKKCRDDEKIRISFRKEKRL</sequence>
<dbReference type="Proteomes" id="UP001153954">
    <property type="component" value="Unassembled WGS sequence"/>
</dbReference>
<organism evidence="1 2">
    <name type="scientific">Euphydryas editha</name>
    <name type="common">Edith's checkerspot</name>
    <dbReference type="NCBI Taxonomy" id="104508"/>
    <lineage>
        <taxon>Eukaryota</taxon>
        <taxon>Metazoa</taxon>
        <taxon>Ecdysozoa</taxon>
        <taxon>Arthropoda</taxon>
        <taxon>Hexapoda</taxon>
        <taxon>Insecta</taxon>
        <taxon>Pterygota</taxon>
        <taxon>Neoptera</taxon>
        <taxon>Endopterygota</taxon>
        <taxon>Lepidoptera</taxon>
        <taxon>Glossata</taxon>
        <taxon>Ditrysia</taxon>
        <taxon>Papilionoidea</taxon>
        <taxon>Nymphalidae</taxon>
        <taxon>Nymphalinae</taxon>
        <taxon>Euphydryas</taxon>
    </lineage>
</organism>
<comment type="caution">
    <text evidence="1">The sequence shown here is derived from an EMBL/GenBank/DDBJ whole genome shotgun (WGS) entry which is preliminary data.</text>
</comment>
<reference evidence="1" key="1">
    <citation type="submission" date="2022-03" db="EMBL/GenBank/DDBJ databases">
        <authorList>
            <person name="Tunstrom K."/>
        </authorList>
    </citation>
    <scope>NUCLEOTIDE SEQUENCE</scope>
</reference>
<gene>
    <name evidence="1" type="ORF">EEDITHA_LOCUS5049</name>
</gene>